<proteinExistence type="predicted"/>
<dbReference type="STRING" id="1484053.SAMN05444274_102205"/>
<dbReference type="EMBL" id="FQUM01000002">
    <property type="protein sequence ID" value="SHE72323.1"/>
    <property type="molecule type" value="Genomic_DNA"/>
</dbReference>
<dbReference type="RefSeq" id="WP_072999260.1">
    <property type="nucleotide sequence ID" value="NZ_FQUM01000002.1"/>
</dbReference>
<keyword evidence="1" id="KW-1133">Transmembrane helix</keyword>
<dbReference type="GO" id="GO:0016874">
    <property type="term" value="F:ligase activity"/>
    <property type="evidence" value="ECO:0007669"/>
    <property type="project" value="UniProtKB-KW"/>
</dbReference>
<sequence length="343" mass="40203">MNKKRLKAISEFEFWPMWLFYLPAVLYSFILVIRSGFRIVYFSATNPGMKFGGAFHLSKHSYSDFIPEKYRPQTFFVDSGLSPEKALKSIDQCRFPLPFIVKPDVGERGIGVELIRSKKELVEYIYTHQHSPLLIQEYIDYPLEYGVFYYRMPGTENPVISSITSKEFFYAEGDGRQTLAELLSNNRRINHRKDYLQQRFADKWNSVLPKGEKLLIEPVGNHNRGTIFRNSNYLVCDEIANTFDQIARSYPGFYYGRFDVKVHTPSDLKSGNNMKIIEINGVNSEPTHIYDPEYNLRQAYRDVFRHMNIIFEISRRNRRNGAKTDSAWRFAIAGLKHTRSRQH</sequence>
<evidence type="ECO:0000313" key="2">
    <source>
        <dbReference type="EMBL" id="SHE72323.1"/>
    </source>
</evidence>
<organism evidence="2 3">
    <name type="scientific">Mariniphaga anaerophila</name>
    <dbReference type="NCBI Taxonomy" id="1484053"/>
    <lineage>
        <taxon>Bacteria</taxon>
        <taxon>Pseudomonadati</taxon>
        <taxon>Bacteroidota</taxon>
        <taxon>Bacteroidia</taxon>
        <taxon>Marinilabiliales</taxon>
        <taxon>Prolixibacteraceae</taxon>
        <taxon>Mariniphaga</taxon>
    </lineage>
</organism>
<dbReference type="Gene3D" id="3.30.1490.20">
    <property type="entry name" value="ATP-grasp fold, A domain"/>
    <property type="match status" value="1"/>
</dbReference>
<name>A0A1M4VU13_9BACT</name>
<dbReference type="InterPro" id="IPR004344">
    <property type="entry name" value="TTL/TTLL_fam"/>
</dbReference>
<dbReference type="InterPro" id="IPR013815">
    <property type="entry name" value="ATP_grasp_subdomain_1"/>
</dbReference>
<keyword evidence="2" id="KW-0436">Ligase</keyword>
<dbReference type="OrthoDB" id="9775266at2"/>
<keyword evidence="1" id="KW-0472">Membrane</keyword>
<evidence type="ECO:0000313" key="3">
    <source>
        <dbReference type="Proteomes" id="UP000184164"/>
    </source>
</evidence>
<dbReference type="Pfam" id="PF03133">
    <property type="entry name" value="TTL"/>
    <property type="match status" value="1"/>
</dbReference>
<dbReference type="Proteomes" id="UP000184164">
    <property type="component" value="Unassembled WGS sequence"/>
</dbReference>
<feature type="transmembrane region" description="Helical" evidence="1">
    <location>
        <begin position="12"/>
        <end position="33"/>
    </location>
</feature>
<dbReference type="AlphaFoldDB" id="A0A1M4VU13"/>
<keyword evidence="3" id="KW-1185">Reference proteome</keyword>
<protein>
    <submittedName>
        <fullName evidence="2">Tubulin-tyrosine ligase family protein</fullName>
    </submittedName>
</protein>
<dbReference type="SUPFAM" id="SSF56059">
    <property type="entry name" value="Glutathione synthetase ATP-binding domain-like"/>
    <property type="match status" value="1"/>
</dbReference>
<keyword evidence="1" id="KW-0812">Transmembrane</keyword>
<dbReference type="GO" id="GO:0005524">
    <property type="term" value="F:ATP binding"/>
    <property type="evidence" value="ECO:0007669"/>
    <property type="project" value="InterPro"/>
</dbReference>
<gene>
    <name evidence="2" type="ORF">SAMN05444274_102205</name>
</gene>
<accession>A0A1M4VU13</accession>
<reference evidence="2 3" key="1">
    <citation type="submission" date="2016-11" db="EMBL/GenBank/DDBJ databases">
        <authorList>
            <person name="Jaros S."/>
            <person name="Januszkiewicz K."/>
            <person name="Wedrychowicz H."/>
        </authorList>
    </citation>
    <scope>NUCLEOTIDE SEQUENCE [LARGE SCALE GENOMIC DNA]</scope>
    <source>
        <strain evidence="2 3">DSM 26910</strain>
    </source>
</reference>
<evidence type="ECO:0000256" key="1">
    <source>
        <dbReference type="SAM" id="Phobius"/>
    </source>
</evidence>